<dbReference type="AlphaFoldDB" id="A0AAV7TX86"/>
<gene>
    <name evidence="1" type="ORF">NDU88_005665</name>
</gene>
<comment type="caution">
    <text evidence="1">The sequence shown here is derived from an EMBL/GenBank/DDBJ whole genome shotgun (WGS) entry which is preliminary data.</text>
</comment>
<evidence type="ECO:0000313" key="2">
    <source>
        <dbReference type="Proteomes" id="UP001066276"/>
    </source>
</evidence>
<keyword evidence="2" id="KW-1185">Reference proteome</keyword>
<proteinExistence type="predicted"/>
<name>A0AAV7TX86_PLEWA</name>
<dbReference type="Proteomes" id="UP001066276">
    <property type="component" value="Chromosome 3_2"/>
</dbReference>
<dbReference type="EMBL" id="JANPWB010000006">
    <property type="protein sequence ID" value="KAJ1180444.1"/>
    <property type="molecule type" value="Genomic_DNA"/>
</dbReference>
<organism evidence="1 2">
    <name type="scientific">Pleurodeles waltl</name>
    <name type="common">Iberian ribbed newt</name>
    <dbReference type="NCBI Taxonomy" id="8319"/>
    <lineage>
        <taxon>Eukaryota</taxon>
        <taxon>Metazoa</taxon>
        <taxon>Chordata</taxon>
        <taxon>Craniata</taxon>
        <taxon>Vertebrata</taxon>
        <taxon>Euteleostomi</taxon>
        <taxon>Amphibia</taxon>
        <taxon>Batrachia</taxon>
        <taxon>Caudata</taxon>
        <taxon>Salamandroidea</taxon>
        <taxon>Salamandridae</taxon>
        <taxon>Pleurodelinae</taxon>
        <taxon>Pleurodeles</taxon>
    </lineage>
</organism>
<reference evidence="1" key="1">
    <citation type="journal article" date="2022" name="bioRxiv">
        <title>Sequencing and chromosome-scale assembly of the giantPleurodeles waltlgenome.</title>
        <authorList>
            <person name="Brown T."/>
            <person name="Elewa A."/>
            <person name="Iarovenko S."/>
            <person name="Subramanian E."/>
            <person name="Araus A.J."/>
            <person name="Petzold A."/>
            <person name="Susuki M."/>
            <person name="Suzuki K.-i.T."/>
            <person name="Hayashi T."/>
            <person name="Toyoda A."/>
            <person name="Oliveira C."/>
            <person name="Osipova E."/>
            <person name="Leigh N.D."/>
            <person name="Simon A."/>
            <person name="Yun M.H."/>
        </authorList>
    </citation>
    <scope>NUCLEOTIDE SEQUENCE</scope>
    <source>
        <strain evidence="1">20211129_DDA</strain>
        <tissue evidence="1">Liver</tissue>
    </source>
</reference>
<protein>
    <submittedName>
        <fullName evidence="1">Uncharacterized protein</fullName>
    </submittedName>
</protein>
<accession>A0AAV7TX86</accession>
<evidence type="ECO:0000313" key="1">
    <source>
        <dbReference type="EMBL" id="KAJ1180444.1"/>
    </source>
</evidence>
<sequence length="75" mass="7781">MMAPLECAGLRMWLGNPPGAAGRSDSGVLKSIRSSLARVEAALHDLDQAGTQDGGDPGLGACEALLGEFWELADR</sequence>